<dbReference type="GO" id="GO:0005829">
    <property type="term" value="C:cytosol"/>
    <property type="evidence" value="ECO:0007669"/>
    <property type="project" value="TreeGrafter"/>
</dbReference>
<evidence type="ECO:0000256" key="7">
    <source>
        <dbReference type="ARBA" id="ARBA00023239"/>
    </source>
</evidence>
<evidence type="ECO:0000256" key="1">
    <source>
        <dbReference type="ARBA" id="ARBA00003365"/>
    </source>
</evidence>
<dbReference type="UniPathway" id="UPA00035">
    <property type="reaction ID" value="UER00044"/>
</dbReference>
<dbReference type="NCBIfam" id="TIGR00262">
    <property type="entry name" value="trpA"/>
    <property type="match status" value="1"/>
</dbReference>
<dbReference type="OrthoDB" id="9804578at2"/>
<keyword evidence="4 9" id="KW-0028">Amino-acid biosynthesis</keyword>
<dbReference type="HAMAP" id="MF_00131">
    <property type="entry name" value="Trp_synth_alpha"/>
    <property type="match status" value="1"/>
</dbReference>
<dbReference type="PANTHER" id="PTHR43406">
    <property type="entry name" value="TRYPTOPHAN SYNTHASE, ALPHA CHAIN"/>
    <property type="match status" value="1"/>
</dbReference>
<keyword evidence="7 9" id="KW-0456">Lyase</keyword>
<keyword evidence="12" id="KW-1185">Reference proteome</keyword>
<comment type="function">
    <text evidence="1 9">The alpha subunit is responsible for the aldol cleavage of indoleglycerol phosphate to indole and glyceraldehyde 3-phosphate.</text>
</comment>
<sequence length="279" mass="29321">MSRAPLRIDHRFADLREQGRAALVTYLMAGDPDADTTVALMHALVAGGADVIELGVPFSDPVADGVAIQLAADRALRSGMTLLGVLDVVRRFREKDSHTPVVLMGYLNPIERMGYHAFAQAAASAGVDGVLTVDLPPEEGDGLLPALRETQLAPIFLVSPTTTDRRMAWICDQAQGFVYYVSLKGVTGAASLDMDAVGDRLAVVRGLTRLPVGVGFGISGPEQAGKMAAIADAVVVGSALVKTIAGGVPETLPDQLEAQVRALRVAMDGVARPALEDER</sequence>
<feature type="active site" description="Proton acceptor" evidence="9">
    <location>
        <position position="53"/>
    </location>
</feature>
<evidence type="ECO:0000256" key="8">
    <source>
        <dbReference type="ARBA" id="ARBA00049047"/>
    </source>
</evidence>
<comment type="similarity">
    <text evidence="9 10">Belongs to the TrpA family.</text>
</comment>
<dbReference type="PROSITE" id="PS00167">
    <property type="entry name" value="TRP_SYNTHASE_ALPHA"/>
    <property type="match status" value="1"/>
</dbReference>
<evidence type="ECO:0000256" key="9">
    <source>
        <dbReference type="HAMAP-Rule" id="MF_00131"/>
    </source>
</evidence>
<evidence type="ECO:0000256" key="5">
    <source>
        <dbReference type="ARBA" id="ARBA00022822"/>
    </source>
</evidence>
<comment type="pathway">
    <text evidence="2 9">Amino-acid biosynthesis; L-tryptophan biosynthesis; L-tryptophan from chorismate: step 5/5.</text>
</comment>
<dbReference type="InterPro" id="IPR002028">
    <property type="entry name" value="Trp_synthase_suA"/>
</dbReference>
<evidence type="ECO:0000256" key="10">
    <source>
        <dbReference type="RuleBase" id="RU003662"/>
    </source>
</evidence>
<evidence type="ECO:0000313" key="11">
    <source>
        <dbReference type="EMBL" id="TFZ82203.1"/>
    </source>
</evidence>
<keyword evidence="6 9" id="KW-0057">Aromatic amino acid biosynthesis</keyword>
<comment type="catalytic activity">
    <reaction evidence="8 9">
        <text>(1S,2R)-1-C-(indol-3-yl)glycerol 3-phosphate + L-serine = D-glyceraldehyde 3-phosphate + L-tryptophan + H2O</text>
        <dbReference type="Rhea" id="RHEA:10532"/>
        <dbReference type="ChEBI" id="CHEBI:15377"/>
        <dbReference type="ChEBI" id="CHEBI:33384"/>
        <dbReference type="ChEBI" id="CHEBI:57912"/>
        <dbReference type="ChEBI" id="CHEBI:58866"/>
        <dbReference type="ChEBI" id="CHEBI:59776"/>
        <dbReference type="EC" id="4.2.1.20"/>
    </reaction>
</comment>
<proteinExistence type="inferred from homology"/>
<dbReference type="AlphaFoldDB" id="A0A4Z0F7C8"/>
<dbReference type="PANTHER" id="PTHR43406:SF1">
    <property type="entry name" value="TRYPTOPHAN SYNTHASE ALPHA CHAIN, CHLOROPLASTIC"/>
    <property type="match status" value="1"/>
</dbReference>
<dbReference type="RefSeq" id="WP_135282132.1">
    <property type="nucleotide sequence ID" value="NZ_SRIO01000011.1"/>
</dbReference>
<protein>
    <recommendedName>
        <fullName evidence="9">Tryptophan synthase alpha chain</fullName>
        <ecNumber evidence="9">4.2.1.20</ecNumber>
    </recommendedName>
</protein>
<comment type="subunit">
    <text evidence="3 9">Tetramer of two alpha and two beta chains.</text>
</comment>
<dbReference type="EC" id="4.2.1.20" evidence="9"/>
<dbReference type="Pfam" id="PF00290">
    <property type="entry name" value="Trp_syntA"/>
    <property type="match status" value="1"/>
</dbReference>
<evidence type="ECO:0000256" key="4">
    <source>
        <dbReference type="ARBA" id="ARBA00022605"/>
    </source>
</evidence>
<dbReference type="CDD" id="cd04724">
    <property type="entry name" value="Tryptophan_synthase_alpha"/>
    <property type="match status" value="1"/>
</dbReference>
<dbReference type="SUPFAM" id="SSF51366">
    <property type="entry name" value="Ribulose-phoshate binding barrel"/>
    <property type="match status" value="1"/>
</dbReference>
<dbReference type="InterPro" id="IPR018204">
    <property type="entry name" value="Trp_synthase_alpha_AS"/>
</dbReference>
<evidence type="ECO:0000313" key="12">
    <source>
        <dbReference type="Proteomes" id="UP000297890"/>
    </source>
</evidence>
<organism evidence="11 12">
    <name type="scientific">Candidatus Macondimonas diazotrophica</name>
    <dbReference type="NCBI Taxonomy" id="2305248"/>
    <lineage>
        <taxon>Bacteria</taxon>
        <taxon>Pseudomonadati</taxon>
        <taxon>Pseudomonadota</taxon>
        <taxon>Gammaproteobacteria</taxon>
        <taxon>Chromatiales</taxon>
        <taxon>Ectothiorhodospiraceae</taxon>
        <taxon>Candidatus Macondimonas</taxon>
    </lineage>
</organism>
<gene>
    <name evidence="9" type="primary">trpA</name>
    <name evidence="11" type="ORF">E4680_09315</name>
</gene>
<dbReference type="GO" id="GO:0004834">
    <property type="term" value="F:tryptophan synthase activity"/>
    <property type="evidence" value="ECO:0007669"/>
    <property type="project" value="UniProtKB-UniRule"/>
</dbReference>
<evidence type="ECO:0000256" key="2">
    <source>
        <dbReference type="ARBA" id="ARBA00004733"/>
    </source>
</evidence>
<comment type="caution">
    <text evidence="11">The sequence shown here is derived from an EMBL/GenBank/DDBJ whole genome shotgun (WGS) entry which is preliminary data.</text>
</comment>
<dbReference type="EMBL" id="SRIO01000011">
    <property type="protein sequence ID" value="TFZ82203.1"/>
    <property type="molecule type" value="Genomic_DNA"/>
</dbReference>
<dbReference type="FunFam" id="3.20.20.70:FF:000037">
    <property type="entry name" value="Tryptophan synthase alpha chain"/>
    <property type="match status" value="1"/>
</dbReference>
<evidence type="ECO:0000256" key="3">
    <source>
        <dbReference type="ARBA" id="ARBA00011270"/>
    </source>
</evidence>
<feature type="active site" description="Proton acceptor" evidence="9">
    <location>
        <position position="64"/>
    </location>
</feature>
<dbReference type="Gene3D" id="3.20.20.70">
    <property type="entry name" value="Aldolase class I"/>
    <property type="match status" value="1"/>
</dbReference>
<reference evidence="11 12" key="1">
    <citation type="journal article" date="2019" name="ISME J.">
        <title>Candidatus Macondimonas diazotrophica, a novel gammaproteobacterial genus dominating crude-oil-contaminated coastal sediments.</title>
        <authorList>
            <person name="Karthikeyan S."/>
            <person name="Konstantinidis K."/>
        </authorList>
    </citation>
    <scope>NUCLEOTIDE SEQUENCE [LARGE SCALE GENOMIC DNA]</scope>
    <source>
        <strain evidence="11 12">KTK01</strain>
    </source>
</reference>
<dbReference type="InterPro" id="IPR013785">
    <property type="entry name" value="Aldolase_TIM"/>
</dbReference>
<keyword evidence="5 9" id="KW-0822">Tryptophan biosynthesis</keyword>
<dbReference type="InterPro" id="IPR011060">
    <property type="entry name" value="RibuloseP-bd_barrel"/>
</dbReference>
<name>A0A4Z0F7C8_9GAMM</name>
<dbReference type="Proteomes" id="UP000297890">
    <property type="component" value="Unassembled WGS sequence"/>
</dbReference>
<evidence type="ECO:0000256" key="6">
    <source>
        <dbReference type="ARBA" id="ARBA00023141"/>
    </source>
</evidence>
<accession>A0A4Z0F7C8</accession>